<dbReference type="GO" id="GO:0006281">
    <property type="term" value="P:DNA repair"/>
    <property type="evidence" value="ECO:0007669"/>
    <property type="project" value="InterPro"/>
</dbReference>
<dbReference type="Pfam" id="PF02272">
    <property type="entry name" value="DHHA1"/>
    <property type="match status" value="1"/>
</dbReference>
<keyword evidence="5 9" id="KW-0269">Exonuclease</keyword>
<evidence type="ECO:0000259" key="8">
    <source>
        <dbReference type="Pfam" id="PF17768"/>
    </source>
</evidence>
<dbReference type="EMBL" id="UOGL01000525">
    <property type="protein sequence ID" value="VAX41254.1"/>
    <property type="molecule type" value="Genomic_DNA"/>
</dbReference>
<dbReference type="SUPFAM" id="SSF64182">
    <property type="entry name" value="DHH phosphoesterases"/>
    <property type="match status" value="1"/>
</dbReference>
<name>A0A3B1DXX3_9ZZZZ</name>
<dbReference type="InterPro" id="IPR051673">
    <property type="entry name" value="SSDNA_exonuclease_RecJ"/>
</dbReference>
<evidence type="ECO:0000259" key="6">
    <source>
        <dbReference type="Pfam" id="PF01368"/>
    </source>
</evidence>
<dbReference type="GO" id="GO:0006310">
    <property type="term" value="P:DNA recombination"/>
    <property type="evidence" value="ECO:0007669"/>
    <property type="project" value="InterPro"/>
</dbReference>
<keyword evidence="4" id="KW-0378">Hydrolase</keyword>
<dbReference type="InterPro" id="IPR041122">
    <property type="entry name" value="RecJ_OB"/>
</dbReference>
<evidence type="ECO:0000256" key="1">
    <source>
        <dbReference type="ARBA" id="ARBA00005915"/>
    </source>
</evidence>
<dbReference type="InterPro" id="IPR004610">
    <property type="entry name" value="RecJ"/>
</dbReference>
<evidence type="ECO:0000313" key="9">
    <source>
        <dbReference type="EMBL" id="VAX41254.1"/>
    </source>
</evidence>
<dbReference type="GO" id="GO:0008409">
    <property type="term" value="F:5'-3' exonuclease activity"/>
    <property type="evidence" value="ECO:0007669"/>
    <property type="project" value="InterPro"/>
</dbReference>
<feature type="domain" description="DDH" evidence="6">
    <location>
        <begin position="79"/>
        <end position="214"/>
    </location>
</feature>
<dbReference type="GO" id="GO:0003676">
    <property type="term" value="F:nucleic acid binding"/>
    <property type="evidence" value="ECO:0007669"/>
    <property type="project" value="InterPro"/>
</dbReference>
<evidence type="ECO:0000256" key="2">
    <source>
        <dbReference type="ARBA" id="ARBA00019841"/>
    </source>
</evidence>
<feature type="domain" description="RecJ OB" evidence="8">
    <location>
        <begin position="467"/>
        <end position="575"/>
    </location>
</feature>
<sequence length="586" mass="64200">MSKNWRFTPHDTSLIQQLCGTMGISPLLAQVFIARGLQTVTAAKDFLDSKLTDLHEPELLPGVPEAADRIVAAVAKGRRITIYGDYDVDGMTSTSLLLQCLNLKGAEVDYYIPSRLEEGYGLNCDAIQKLYDEDPDRVVVTVDCGISSLKEAELANKLGLELIITDHHQMAETLPNASCLVHPQLPGGAYPFPDLCGVGVAFKLAWAICKRWGDGNKATPPMRKFLTEAIGLTAIGTVADVVPLLKENRLIVRYGLARLAETTSLGLRALMKVSGLEGNKQLQAEDIGFALAPRINAAGRLGQARLAVELLTTNKPDRAEQLAVYLEKLNKDRRTVERRIFKEAKAQVEEHPEWNNAAALVLGDEEWHPGVIGIVANRVAEHFEKPAIMIAINRETKQGQGSGRTYAGYNLYEGFAFCEEHLVTYGGHQAAAGMKIDVEKIDAFRESFSAHAAKNHQPSGDDFEMPIDAEVRLADCAFQAVRELDRLGPFGQSNRRPLFVASHVELAGVPRTMGEGGRHLSLRIKQYGATLSAIAFGRGEWAEEIAQHGGPISICFAASINRYQGRESVQLQLKDWRPEEGTPQGS</sequence>
<dbReference type="InterPro" id="IPR003156">
    <property type="entry name" value="DHHA1_dom"/>
</dbReference>
<dbReference type="Gene3D" id="3.90.1640.30">
    <property type="match status" value="1"/>
</dbReference>
<feature type="domain" description="DHHA1" evidence="7">
    <location>
        <begin position="360"/>
        <end position="450"/>
    </location>
</feature>
<dbReference type="Pfam" id="PF17768">
    <property type="entry name" value="RecJ_OB"/>
    <property type="match status" value="1"/>
</dbReference>
<protein>
    <recommendedName>
        <fullName evidence="2">Single-stranded-DNA-specific exonuclease RecJ</fullName>
    </recommendedName>
</protein>
<keyword evidence="3" id="KW-0540">Nuclease</keyword>
<dbReference type="InterPro" id="IPR038763">
    <property type="entry name" value="DHH_sf"/>
</dbReference>
<dbReference type="PANTHER" id="PTHR30255">
    <property type="entry name" value="SINGLE-STRANDED-DNA-SPECIFIC EXONUCLEASE RECJ"/>
    <property type="match status" value="1"/>
</dbReference>
<evidence type="ECO:0000256" key="4">
    <source>
        <dbReference type="ARBA" id="ARBA00022801"/>
    </source>
</evidence>
<dbReference type="NCBIfam" id="TIGR00644">
    <property type="entry name" value="recJ"/>
    <property type="match status" value="1"/>
</dbReference>
<dbReference type="Gene3D" id="3.10.310.30">
    <property type="match status" value="1"/>
</dbReference>
<evidence type="ECO:0000259" key="7">
    <source>
        <dbReference type="Pfam" id="PF02272"/>
    </source>
</evidence>
<dbReference type="Pfam" id="PF01368">
    <property type="entry name" value="DHH"/>
    <property type="match status" value="1"/>
</dbReference>
<evidence type="ECO:0000256" key="5">
    <source>
        <dbReference type="ARBA" id="ARBA00022839"/>
    </source>
</evidence>
<dbReference type="AlphaFoldDB" id="A0A3B1DXX3"/>
<organism evidence="9">
    <name type="scientific">hydrothermal vent metagenome</name>
    <dbReference type="NCBI Taxonomy" id="652676"/>
    <lineage>
        <taxon>unclassified sequences</taxon>
        <taxon>metagenomes</taxon>
        <taxon>ecological metagenomes</taxon>
    </lineage>
</organism>
<comment type="similarity">
    <text evidence="1">Belongs to the RecJ family.</text>
</comment>
<reference evidence="9" key="1">
    <citation type="submission" date="2018-06" db="EMBL/GenBank/DDBJ databases">
        <authorList>
            <person name="Zhirakovskaya E."/>
        </authorList>
    </citation>
    <scope>NUCLEOTIDE SEQUENCE</scope>
</reference>
<accession>A0A3B1DXX3</accession>
<dbReference type="InterPro" id="IPR001667">
    <property type="entry name" value="DDH_dom"/>
</dbReference>
<proteinExistence type="inferred from homology"/>
<evidence type="ECO:0000256" key="3">
    <source>
        <dbReference type="ARBA" id="ARBA00022722"/>
    </source>
</evidence>
<gene>
    <name evidence="9" type="ORF">MNBD_PLANCTO02-789</name>
</gene>
<dbReference type="PANTHER" id="PTHR30255:SF2">
    <property type="entry name" value="SINGLE-STRANDED-DNA-SPECIFIC EXONUCLEASE RECJ"/>
    <property type="match status" value="1"/>
</dbReference>